<name>A0ABV8KW62_9ACTN</name>
<proteinExistence type="predicted"/>
<dbReference type="GO" id="GO:0016746">
    <property type="term" value="F:acyltransferase activity"/>
    <property type="evidence" value="ECO:0007669"/>
    <property type="project" value="UniProtKB-KW"/>
</dbReference>
<keyword evidence="3" id="KW-1185">Reference proteome</keyword>
<keyword evidence="2" id="KW-0808">Transferase</keyword>
<accession>A0ABV8KW62</accession>
<protein>
    <submittedName>
        <fullName evidence="2">GNAT family N-acetyltransferase</fullName>
        <ecNumber evidence="2">2.3.-.-</ecNumber>
    </submittedName>
</protein>
<comment type="caution">
    <text evidence="2">The sequence shown here is derived from an EMBL/GenBank/DDBJ whole genome shotgun (WGS) entry which is preliminary data.</text>
</comment>
<sequence length="194" mass="21507">MNAQLCVRRLGPADLRRYRPRFLDLYREVYSEPPYSETEEHVAAYAERFVEESARSGFAVVVAESGTELAGYAYGHSFAADDWWQDADQEPAETKGCTKFAVMELAVRRPCRGRGVGTRLMGALIDGRPEQLATLCSNPAAPARQIYHRWGWQPVAVAHPPNIPPMEILVLWLPEAPTNVESDPRAADAAHAGS</sequence>
<dbReference type="PROSITE" id="PS51186">
    <property type="entry name" value="GNAT"/>
    <property type="match status" value="1"/>
</dbReference>
<evidence type="ECO:0000313" key="3">
    <source>
        <dbReference type="Proteomes" id="UP001595868"/>
    </source>
</evidence>
<feature type="domain" description="N-acetyltransferase" evidence="1">
    <location>
        <begin position="13"/>
        <end position="174"/>
    </location>
</feature>
<dbReference type="InterPro" id="IPR000182">
    <property type="entry name" value="GNAT_dom"/>
</dbReference>
<dbReference type="EMBL" id="JBHSBN010000041">
    <property type="protein sequence ID" value="MFC4110425.1"/>
    <property type="molecule type" value="Genomic_DNA"/>
</dbReference>
<evidence type="ECO:0000313" key="2">
    <source>
        <dbReference type="EMBL" id="MFC4110425.1"/>
    </source>
</evidence>
<dbReference type="Gene3D" id="3.40.630.30">
    <property type="match status" value="1"/>
</dbReference>
<gene>
    <name evidence="2" type="ORF">ACFOX0_31460</name>
</gene>
<dbReference type="InterPro" id="IPR016181">
    <property type="entry name" value="Acyl_CoA_acyltransferase"/>
</dbReference>
<evidence type="ECO:0000259" key="1">
    <source>
        <dbReference type="PROSITE" id="PS51186"/>
    </source>
</evidence>
<dbReference type="RefSeq" id="WP_377552818.1">
    <property type="nucleotide sequence ID" value="NZ_JBHSBN010000041.1"/>
</dbReference>
<keyword evidence="2" id="KW-0012">Acyltransferase</keyword>
<dbReference type="SUPFAM" id="SSF55729">
    <property type="entry name" value="Acyl-CoA N-acyltransferases (Nat)"/>
    <property type="match status" value="1"/>
</dbReference>
<organism evidence="2 3">
    <name type="scientific">Micromonospora zhanjiangensis</name>
    <dbReference type="NCBI Taxonomy" id="1522057"/>
    <lineage>
        <taxon>Bacteria</taxon>
        <taxon>Bacillati</taxon>
        <taxon>Actinomycetota</taxon>
        <taxon>Actinomycetes</taxon>
        <taxon>Micromonosporales</taxon>
        <taxon>Micromonosporaceae</taxon>
        <taxon>Micromonospora</taxon>
    </lineage>
</organism>
<dbReference type="CDD" id="cd04301">
    <property type="entry name" value="NAT_SF"/>
    <property type="match status" value="1"/>
</dbReference>
<dbReference type="Pfam" id="PF00583">
    <property type="entry name" value="Acetyltransf_1"/>
    <property type="match status" value="1"/>
</dbReference>
<reference evidence="3" key="1">
    <citation type="journal article" date="2019" name="Int. J. Syst. Evol. Microbiol.">
        <title>The Global Catalogue of Microorganisms (GCM) 10K type strain sequencing project: providing services to taxonomists for standard genome sequencing and annotation.</title>
        <authorList>
            <consortium name="The Broad Institute Genomics Platform"/>
            <consortium name="The Broad Institute Genome Sequencing Center for Infectious Disease"/>
            <person name="Wu L."/>
            <person name="Ma J."/>
        </authorList>
    </citation>
    <scope>NUCLEOTIDE SEQUENCE [LARGE SCALE GENOMIC DNA]</scope>
    <source>
        <strain evidence="3">2902at01</strain>
    </source>
</reference>
<dbReference type="Proteomes" id="UP001595868">
    <property type="component" value="Unassembled WGS sequence"/>
</dbReference>
<dbReference type="EC" id="2.3.-.-" evidence="2"/>